<keyword evidence="1" id="KW-1133">Transmembrane helix</keyword>
<dbReference type="InterPro" id="IPR058208">
    <property type="entry name" value="PACE"/>
</dbReference>
<evidence type="ECO:0000256" key="1">
    <source>
        <dbReference type="SAM" id="Phobius"/>
    </source>
</evidence>
<keyword evidence="1" id="KW-0812">Transmembrane</keyword>
<dbReference type="EMBL" id="QPID01000002">
    <property type="protein sequence ID" value="RCU51835.1"/>
    <property type="molecule type" value="Genomic_DNA"/>
</dbReference>
<comment type="caution">
    <text evidence="3">The sequence shown here is derived from an EMBL/GenBank/DDBJ whole genome shotgun (WGS) entry which is preliminary data.</text>
</comment>
<proteinExistence type="predicted"/>
<organism evidence="3 4">
    <name type="scientific">Corallincola holothuriorum</name>
    <dbReference type="NCBI Taxonomy" id="2282215"/>
    <lineage>
        <taxon>Bacteria</taxon>
        <taxon>Pseudomonadati</taxon>
        <taxon>Pseudomonadota</taxon>
        <taxon>Gammaproteobacteria</taxon>
        <taxon>Alteromonadales</taxon>
        <taxon>Psychromonadaceae</taxon>
        <taxon>Corallincola</taxon>
    </lineage>
</organism>
<feature type="domain" description="Chlorhexidine efflux transporter" evidence="2">
    <location>
        <begin position="75"/>
        <end position="136"/>
    </location>
</feature>
<accession>A0A368NPQ0</accession>
<dbReference type="NCBIfam" id="NF033664">
    <property type="entry name" value="PACE_transport"/>
    <property type="match status" value="1"/>
</dbReference>
<dbReference type="Proteomes" id="UP000252558">
    <property type="component" value="Unassembled WGS sequence"/>
</dbReference>
<dbReference type="Pfam" id="PF05232">
    <property type="entry name" value="BTP"/>
    <property type="match status" value="2"/>
</dbReference>
<gene>
    <name evidence="3" type="ORF">DU002_05030</name>
</gene>
<feature type="transmembrane region" description="Helical" evidence="1">
    <location>
        <begin position="39"/>
        <end position="61"/>
    </location>
</feature>
<keyword evidence="1" id="KW-0472">Membrane</keyword>
<dbReference type="InterPro" id="IPR007896">
    <property type="entry name" value="BTP_bacteria"/>
</dbReference>
<evidence type="ECO:0000259" key="2">
    <source>
        <dbReference type="Pfam" id="PF05232"/>
    </source>
</evidence>
<name>A0A368NPQ0_9GAMM</name>
<feature type="transmembrane region" description="Helical" evidence="1">
    <location>
        <begin position="81"/>
        <end position="102"/>
    </location>
</feature>
<dbReference type="AlphaFoldDB" id="A0A368NPQ0"/>
<evidence type="ECO:0000313" key="4">
    <source>
        <dbReference type="Proteomes" id="UP000252558"/>
    </source>
</evidence>
<feature type="transmembrane region" description="Helical" evidence="1">
    <location>
        <begin position="114"/>
        <end position="131"/>
    </location>
</feature>
<sequence length="148" mass="17271">MKMRARNDRIRHSIGYQLGSLGVLMPLISWLTGHPMLKLGVLALCFASLCACWNYLFSGWFDRVIYRRYGRTDKRFIERCLHACGIEMGILWLTTPLIAWWLKLSLLDALMMDIGLVVLYLVYTLAYNWLYDLLFPVHGHLAIPYEVK</sequence>
<feature type="transmembrane region" description="Helical" evidence="1">
    <location>
        <begin position="12"/>
        <end position="33"/>
    </location>
</feature>
<evidence type="ECO:0000313" key="3">
    <source>
        <dbReference type="EMBL" id="RCU51835.1"/>
    </source>
</evidence>
<feature type="domain" description="Chlorhexidine efflux transporter" evidence="2">
    <location>
        <begin position="5"/>
        <end position="65"/>
    </location>
</feature>
<protein>
    <recommendedName>
        <fullName evidence="2">Chlorhexidine efflux transporter domain-containing protein</fullName>
    </recommendedName>
</protein>
<keyword evidence="4" id="KW-1185">Reference proteome</keyword>
<reference evidence="3 4" key="1">
    <citation type="submission" date="2018-07" db="EMBL/GenBank/DDBJ databases">
        <title>Corallincola holothuriorum sp. nov., a new facultative anaerobe isolated from sea cucumber Apostichopus japonicus.</title>
        <authorList>
            <person name="Xia H."/>
        </authorList>
    </citation>
    <scope>NUCLEOTIDE SEQUENCE [LARGE SCALE GENOMIC DNA]</scope>
    <source>
        <strain evidence="3 4">C4</strain>
    </source>
</reference>